<feature type="compositionally biased region" description="Basic and acidic residues" evidence="6">
    <location>
        <begin position="257"/>
        <end position="270"/>
    </location>
</feature>
<dbReference type="CDD" id="cd09270">
    <property type="entry name" value="RNase_H2-B"/>
    <property type="match status" value="1"/>
</dbReference>
<dbReference type="PANTHER" id="PTHR13383">
    <property type="entry name" value="RIBONUCLEASE H2 SUBUNIT B"/>
    <property type="match status" value="1"/>
</dbReference>
<dbReference type="PANTHER" id="PTHR13383:SF11">
    <property type="entry name" value="RIBONUCLEASE H2 SUBUNIT B"/>
    <property type="match status" value="1"/>
</dbReference>
<dbReference type="GO" id="GO:0032299">
    <property type="term" value="C:ribonuclease H2 complex"/>
    <property type="evidence" value="ECO:0007669"/>
    <property type="project" value="InterPro"/>
</dbReference>
<evidence type="ECO:0000259" key="7">
    <source>
        <dbReference type="Pfam" id="PF09468"/>
    </source>
</evidence>
<keyword evidence="3" id="KW-0539">Nucleus</keyword>
<comment type="caution">
    <text evidence="9">The sequence shown here is derived from an EMBL/GenBank/DDBJ whole genome shotgun (WGS) entry which is preliminary data.</text>
</comment>
<feature type="region of interest" description="Disordered" evidence="6">
    <location>
        <begin position="225"/>
        <end position="278"/>
    </location>
</feature>
<keyword evidence="10" id="KW-1185">Reference proteome</keyword>
<dbReference type="AlphaFoldDB" id="A0AAV5I4K5"/>
<evidence type="ECO:0000259" key="8">
    <source>
        <dbReference type="Pfam" id="PF17745"/>
    </source>
</evidence>
<name>A0AAV5I4K5_9ROSI</name>
<evidence type="ECO:0000313" key="9">
    <source>
        <dbReference type="EMBL" id="GKU96048.1"/>
    </source>
</evidence>
<protein>
    <recommendedName>
        <fullName evidence="2">Ribonuclease H2 subunit B</fullName>
    </recommendedName>
    <alternativeName>
        <fullName evidence="5">Ribonuclease HI subunit B</fullName>
    </alternativeName>
</protein>
<accession>A0AAV5I4K5</accession>
<dbReference type="EMBL" id="BPVZ01000009">
    <property type="protein sequence ID" value="GKU96048.1"/>
    <property type="molecule type" value="Genomic_DNA"/>
</dbReference>
<dbReference type="Gene3D" id="1.10.20.120">
    <property type="match status" value="1"/>
</dbReference>
<dbReference type="InterPro" id="IPR040456">
    <property type="entry name" value="RNase_H2_suB"/>
</dbReference>
<evidence type="ECO:0000256" key="4">
    <source>
        <dbReference type="ARBA" id="ARBA00024778"/>
    </source>
</evidence>
<reference evidence="9 10" key="1">
    <citation type="journal article" date="2021" name="Commun. Biol.">
        <title>The genome of Shorea leprosula (Dipterocarpaceae) highlights the ecological relevance of drought in aseasonal tropical rainforests.</title>
        <authorList>
            <person name="Ng K.K.S."/>
            <person name="Kobayashi M.J."/>
            <person name="Fawcett J.A."/>
            <person name="Hatakeyama M."/>
            <person name="Paape T."/>
            <person name="Ng C.H."/>
            <person name="Ang C.C."/>
            <person name="Tnah L.H."/>
            <person name="Lee C.T."/>
            <person name="Nishiyama T."/>
            <person name="Sese J."/>
            <person name="O'Brien M.J."/>
            <person name="Copetti D."/>
            <person name="Mohd Noor M.I."/>
            <person name="Ong R.C."/>
            <person name="Putra M."/>
            <person name="Sireger I.Z."/>
            <person name="Indrioko S."/>
            <person name="Kosugi Y."/>
            <person name="Izuno A."/>
            <person name="Isagi Y."/>
            <person name="Lee S.L."/>
            <person name="Shimizu K.K."/>
        </authorList>
    </citation>
    <scope>NUCLEOTIDE SEQUENCE [LARGE SCALE GENOMIC DNA]</scope>
    <source>
        <strain evidence="9">214</strain>
    </source>
</reference>
<evidence type="ECO:0000256" key="6">
    <source>
        <dbReference type="SAM" id="MobiDB-lite"/>
    </source>
</evidence>
<comment type="function">
    <text evidence="4">Non catalytic subunit of RNase H2, an endonuclease that specifically degrades the RNA of RNA:DNA hybrids. Participates in DNA replication, possibly by mediating the removal of lagging-strand Okazaki fragment RNA primers during DNA replication. Mediates the excision of single ribonucleotides from DNA:RNA duplexes.</text>
</comment>
<evidence type="ECO:0000256" key="5">
    <source>
        <dbReference type="ARBA" id="ARBA00033464"/>
    </source>
</evidence>
<dbReference type="FunFam" id="2.20.25.530:FF:000002">
    <property type="entry name" value="Ribonuclease H2 subunit B"/>
    <property type="match status" value="1"/>
</dbReference>
<comment type="subcellular location">
    <subcellularLocation>
        <location evidence="1">Nucleus</location>
    </subcellularLocation>
</comment>
<dbReference type="Proteomes" id="UP001054252">
    <property type="component" value="Unassembled WGS sequence"/>
</dbReference>
<evidence type="ECO:0000256" key="1">
    <source>
        <dbReference type="ARBA" id="ARBA00004123"/>
    </source>
</evidence>
<feature type="domain" description="Ribonuclease H2 subunit B wHTH" evidence="7">
    <location>
        <begin position="84"/>
        <end position="167"/>
    </location>
</feature>
<sequence>MAWWEGVEESRVLIAPDSAATGDGAGSLLSLRHPKTENRTCYLLNNGLLQELHWFKKSYGSWFLGEYVCEDGRLYTATPVDPVFIMLPIFEEARMKKGDDPGKFRSLDEILFVSDYPGYQHLMSIAENCMQVVCEIKEIGSSKFFRLDDTKVLGWLCYKVCQLKKTLPVLDQNYAARDDKDTFADAVSIVAEYLKNQPWLKLLCDHFKLNLPEATTKPSDLEVPPVAIESKEGSNLSKGKTNGDRKTARNAKQTKKAKLETESKNIKEMFTRASRRRG</sequence>
<gene>
    <name evidence="9" type="ORF">SLEP1_g9329</name>
</gene>
<dbReference type="Pfam" id="PF09468">
    <property type="entry name" value="RNase_H2-Ydr279"/>
    <property type="match status" value="1"/>
</dbReference>
<evidence type="ECO:0000256" key="2">
    <source>
        <dbReference type="ARBA" id="ARBA00019062"/>
    </source>
</evidence>
<evidence type="ECO:0000256" key="3">
    <source>
        <dbReference type="ARBA" id="ARBA00023242"/>
    </source>
</evidence>
<organism evidence="9 10">
    <name type="scientific">Rubroshorea leprosula</name>
    <dbReference type="NCBI Taxonomy" id="152421"/>
    <lineage>
        <taxon>Eukaryota</taxon>
        <taxon>Viridiplantae</taxon>
        <taxon>Streptophyta</taxon>
        <taxon>Embryophyta</taxon>
        <taxon>Tracheophyta</taxon>
        <taxon>Spermatophyta</taxon>
        <taxon>Magnoliopsida</taxon>
        <taxon>eudicotyledons</taxon>
        <taxon>Gunneridae</taxon>
        <taxon>Pentapetalae</taxon>
        <taxon>rosids</taxon>
        <taxon>malvids</taxon>
        <taxon>Malvales</taxon>
        <taxon>Dipterocarpaceae</taxon>
        <taxon>Rubroshorea</taxon>
    </lineage>
</organism>
<dbReference type="GO" id="GO:0006401">
    <property type="term" value="P:RNA catabolic process"/>
    <property type="evidence" value="ECO:0007669"/>
    <property type="project" value="TreeGrafter"/>
</dbReference>
<evidence type="ECO:0000313" key="10">
    <source>
        <dbReference type="Proteomes" id="UP001054252"/>
    </source>
</evidence>
<proteinExistence type="predicted"/>
<dbReference type="Gene3D" id="2.20.25.530">
    <property type="match status" value="1"/>
</dbReference>
<feature type="domain" description="Rnh202 triple barrel" evidence="8">
    <location>
        <begin position="16"/>
        <end position="81"/>
    </location>
</feature>
<dbReference type="GO" id="GO:0005654">
    <property type="term" value="C:nucleoplasm"/>
    <property type="evidence" value="ECO:0007669"/>
    <property type="project" value="TreeGrafter"/>
</dbReference>
<dbReference type="InterPro" id="IPR019024">
    <property type="entry name" value="RNase_H2_suB_wHTH"/>
</dbReference>
<dbReference type="InterPro" id="IPR041195">
    <property type="entry name" value="Rnh202_N"/>
</dbReference>
<dbReference type="Pfam" id="PF17745">
    <property type="entry name" value="Ydr279_N"/>
    <property type="match status" value="1"/>
</dbReference>